<dbReference type="GeneID" id="95543065"/>
<name>A0A2T7SQH1_9ACTN</name>
<dbReference type="STRING" id="1440053.GCA_000718095_04296"/>
<organism evidence="2 3">
    <name type="scientific">Streptomyces scopuliridis RB72</name>
    <dbReference type="NCBI Taxonomy" id="1440053"/>
    <lineage>
        <taxon>Bacteria</taxon>
        <taxon>Bacillati</taxon>
        <taxon>Actinomycetota</taxon>
        <taxon>Actinomycetes</taxon>
        <taxon>Kitasatosporales</taxon>
        <taxon>Streptomycetaceae</taxon>
        <taxon>Streptomyces</taxon>
    </lineage>
</organism>
<feature type="compositionally biased region" description="Low complexity" evidence="1">
    <location>
        <begin position="12"/>
        <end position="23"/>
    </location>
</feature>
<dbReference type="EMBL" id="AZSP01000342">
    <property type="protein sequence ID" value="PVE05220.1"/>
    <property type="molecule type" value="Genomic_DNA"/>
</dbReference>
<sequence>MGFIEGPRRVVRPAAGPGAAPGRSTASAQPAGPPALSRDRYRDRTRELLDSVRRLDAGLNEAAVRELSGWIREQYATSYGDVPVGFVAVCRLGPPFVDHRLSLFHTIIDHFAPGDPMPEPFAAARMLVRSGAYEYVEVYAGGTVLPVLDDGSVVRP</sequence>
<gene>
    <name evidence="2" type="ORF">Y717_02265</name>
</gene>
<evidence type="ECO:0000313" key="2">
    <source>
        <dbReference type="EMBL" id="PVE05220.1"/>
    </source>
</evidence>
<accession>A0A2T7SQH1</accession>
<comment type="caution">
    <text evidence="2">The sequence shown here is derived from an EMBL/GenBank/DDBJ whole genome shotgun (WGS) entry which is preliminary data.</text>
</comment>
<dbReference type="AlphaFoldDB" id="A0A2T7SQH1"/>
<reference evidence="2 3" key="1">
    <citation type="submission" date="2013-12" db="EMBL/GenBank/DDBJ databases">
        <title>Annotated genome of Streptomyces scopuliridis.</title>
        <authorList>
            <person name="Olson J.B."/>
        </authorList>
    </citation>
    <scope>NUCLEOTIDE SEQUENCE [LARGE SCALE GENOMIC DNA]</scope>
    <source>
        <strain evidence="2 3">RB72</strain>
    </source>
</reference>
<evidence type="ECO:0000256" key="1">
    <source>
        <dbReference type="SAM" id="MobiDB-lite"/>
    </source>
</evidence>
<evidence type="ECO:0000313" key="3">
    <source>
        <dbReference type="Proteomes" id="UP000245992"/>
    </source>
</evidence>
<keyword evidence="3" id="KW-1185">Reference proteome</keyword>
<dbReference type="Proteomes" id="UP000245992">
    <property type="component" value="Unassembled WGS sequence"/>
</dbReference>
<proteinExistence type="predicted"/>
<dbReference type="RefSeq" id="WP_030353303.1">
    <property type="nucleotide sequence ID" value="NZ_AZSP01000342.1"/>
</dbReference>
<feature type="region of interest" description="Disordered" evidence="1">
    <location>
        <begin position="1"/>
        <end position="40"/>
    </location>
</feature>
<protein>
    <submittedName>
        <fullName evidence="2">Uncharacterized protein</fullName>
    </submittedName>
</protein>